<dbReference type="KEGG" id="cmr:Cycma_1283"/>
<dbReference type="CDD" id="cd01399">
    <property type="entry name" value="GlcN6P_deaminase"/>
    <property type="match status" value="1"/>
</dbReference>
<feature type="active site" description="For ring-opening step" evidence="4">
    <location>
        <position position="142"/>
    </location>
</feature>
<keyword evidence="7" id="KW-1185">Reference proteome</keyword>
<dbReference type="Pfam" id="PF01182">
    <property type="entry name" value="Glucosamine_iso"/>
    <property type="match status" value="1"/>
</dbReference>
<dbReference type="GO" id="GO:0006043">
    <property type="term" value="P:glucosamine catabolic process"/>
    <property type="evidence" value="ECO:0007669"/>
    <property type="project" value="TreeGrafter"/>
</dbReference>
<comment type="pathway">
    <text evidence="4">Amino-sugar metabolism; N-acetylneuraminate degradation; D-fructose 6-phosphate from N-acetylneuraminate: step 5/5.</text>
</comment>
<dbReference type="OrthoDB" id="9791139at2"/>
<dbReference type="PANTHER" id="PTHR11280:SF5">
    <property type="entry name" value="GLUCOSAMINE-6-PHOSPHATE ISOMERASE"/>
    <property type="match status" value="1"/>
</dbReference>
<dbReference type="SUPFAM" id="SSF100950">
    <property type="entry name" value="NagB/RpiA/CoA transferase-like"/>
    <property type="match status" value="1"/>
</dbReference>
<keyword evidence="2 4" id="KW-0378">Hydrolase</keyword>
<feature type="domain" description="Glucosamine/galactosamine-6-phosphate isomerase" evidence="5">
    <location>
        <begin position="11"/>
        <end position="229"/>
    </location>
</feature>
<comment type="catalytic activity">
    <reaction evidence="1 4">
        <text>alpha-D-glucosamine 6-phosphate + H2O = beta-D-fructose 6-phosphate + NH4(+)</text>
        <dbReference type="Rhea" id="RHEA:12172"/>
        <dbReference type="ChEBI" id="CHEBI:15377"/>
        <dbReference type="ChEBI" id="CHEBI:28938"/>
        <dbReference type="ChEBI" id="CHEBI:57634"/>
        <dbReference type="ChEBI" id="CHEBI:75989"/>
        <dbReference type="EC" id="3.5.99.6"/>
    </reaction>
</comment>
<dbReference type="NCBIfam" id="TIGR00502">
    <property type="entry name" value="nagB"/>
    <property type="match status" value="1"/>
</dbReference>
<evidence type="ECO:0000256" key="1">
    <source>
        <dbReference type="ARBA" id="ARBA00000644"/>
    </source>
</evidence>
<gene>
    <name evidence="4" type="primary">nagB</name>
    <name evidence="6" type="ordered locus">Cycma_1283</name>
</gene>
<evidence type="ECO:0000256" key="2">
    <source>
        <dbReference type="ARBA" id="ARBA00022801"/>
    </source>
</evidence>
<dbReference type="eggNOG" id="COG0363">
    <property type="taxonomic scope" value="Bacteria"/>
</dbReference>
<dbReference type="FunFam" id="3.40.50.1360:FF:000003">
    <property type="entry name" value="Glucosamine-6-phosphate deaminase"/>
    <property type="match status" value="1"/>
</dbReference>
<comment type="function">
    <text evidence="4">Catalyzes the reversible isomerization-deamination of glucosamine 6-phosphate (GlcN6P) to form fructose 6-phosphate (Fru6P) and ammonium ion.</text>
</comment>
<evidence type="ECO:0000259" key="5">
    <source>
        <dbReference type="Pfam" id="PF01182"/>
    </source>
</evidence>
<evidence type="ECO:0000256" key="3">
    <source>
        <dbReference type="ARBA" id="ARBA00023277"/>
    </source>
</evidence>
<name>G0IZL3_CYCMS</name>
<keyword evidence="3 4" id="KW-0119">Carbohydrate metabolism</keyword>
<proteinExistence type="inferred from homology"/>
<dbReference type="HAMAP" id="MF_01241">
    <property type="entry name" value="GlcN6P_deamin"/>
    <property type="match status" value="1"/>
</dbReference>
<comment type="similarity">
    <text evidence="4">Belongs to the glucosamine/galactosamine-6-phosphate isomerase family. NagB subfamily.</text>
</comment>
<dbReference type="InterPro" id="IPR037171">
    <property type="entry name" value="NagB/RpiA_transferase-like"/>
</dbReference>
<dbReference type="GO" id="GO:0005737">
    <property type="term" value="C:cytoplasm"/>
    <property type="evidence" value="ECO:0007669"/>
    <property type="project" value="TreeGrafter"/>
</dbReference>
<dbReference type="InterPro" id="IPR018321">
    <property type="entry name" value="Glucosamine6P_isomerase_CS"/>
</dbReference>
<dbReference type="InterPro" id="IPR004547">
    <property type="entry name" value="Glucosamine6P_isomerase"/>
</dbReference>
<dbReference type="UniPathway" id="UPA00629">
    <property type="reaction ID" value="UER00684"/>
</dbReference>
<comment type="caution">
    <text evidence="4">Lacks conserved residue(s) required for the propagation of feature annotation.</text>
</comment>
<evidence type="ECO:0000313" key="7">
    <source>
        <dbReference type="Proteomes" id="UP000001635"/>
    </source>
</evidence>
<organism evidence="6 7">
    <name type="scientific">Cyclobacterium marinum (strain ATCC 25205 / DSM 745 / LMG 13164 / NCIMB 1802)</name>
    <name type="common">Flectobacillus marinus</name>
    <dbReference type="NCBI Taxonomy" id="880070"/>
    <lineage>
        <taxon>Bacteria</taxon>
        <taxon>Pseudomonadati</taxon>
        <taxon>Bacteroidota</taxon>
        <taxon>Cytophagia</taxon>
        <taxon>Cytophagales</taxon>
        <taxon>Cyclobacteriaceae</taxon>
        <taxon>Cyclobacterium</taxon>
    </lineage>
</organism>
<accession>G0IZL3</accession>
<dbReference type="PANTHER" id="PTHR11280">
    <property type="entry name" value="GLUCOSAMINE-6-PHOSPHATE ISOMERASE"/>
    <property type="match status" value="1"/>
</dbReference>
<dbReference type="AlphaFoldDB" id="G0IZL3"/>
<reference evidence="7" key="1">
    <citation type="submission" date="2011-07" db="EMBL/GenBank/DDBJ databases">
        <title>The complete genome of Cyclobacterium marinum DSM 745.</title>
        <authorList>
            <person name="Lucas S."/>
            <person name="Han J."/>
            <person name="Lapidus A."/>
            <person name="Bruce D."/>
            <person name="Goodwin L."/>
            <person name="Pitluck S."/>
            <person name="Peters L."/>
            <person name="Kyrpides N."/>
            <person name="Mavromatis K."/>
            <person name="Ivanova N."/>
            <person name="Ovchinnikova G."/>
            <person name="Chertkov O."/>
            <person name="Detter J.C."/>
            <person name="Tapia R."/>
            <person name="Han C."/>
            <person name="Land M."/>
            <person name="Hauser L."/>
            <person name="Markowitz V."/>
            <person name="Cheng J.-F."/>
            <person name="Hugenholtz P."/>
            <person name="Woyke T."/>
            <person name="Wu D."/>
            <person name="Tindall B."/>
            <person name="Schuetze A."/>
            <person name="Brambilla E."/>
            <person name="Klenk H.-P."/>
            <person name="Eisen J.A."/>
        </authorList>
    </citation>
    <scope>NUCLEOTIDE SEQUENCE [LARGE SCALE GENOMIC DNA]</scope>
    <source>
        <strain evidence="7">ATCC 25205 / DSM 745 / LMG 13164 / NCIMB 1802</strain>
    </source>
</reference>
<dbReference type="EC" id="3.5.99.6" evidence="4"/>
<feature type="active site" description="For ring-opening step" evidence="4">
    <location>
        <position position="135"/>
    </location>
</feature>
<feature type="active site" description="Proton acceptor; for ring-opening step" evidence="4">
    <location>
        <position position="137"/>
    </location>
</feature>
<dbReference type="GO" id="GO:0004342">
    <property type="term" value="F:glucosamine-6-phosphate deaminase activity"/>
    <property type="evidence" value="ECO:0007669"/>
    <property type="project" value="UniProtKB-UniRule"/>
</dbReference>
<dbReference type="GO" id="GO:0042802">
    <property type="term" value="F:identical protein binding"/>
    <property type="evidence" value="ECO:0007669"/>
    <property type="project" value="TreeGrafter"/>
</dbReference>
<dbReference type="Proteomes" id="UP000001635">
    <property type="component" value="Chromosome"/>
</dbReference>
<dbReference type="STRING" id="880070.Cycma_1283"/>
<feature type="active site" description="Proton acceptor; for enolization step" evidence="4">
    <location>
        <position position="67"/>
    </location>
</feature>
<sequence>MQIQIFQDKESLHRAVAQMFIDAVKAKPNIVLGLATGSSPLETYENMIKDHQEKGTDYSGVVTFNLDEYIGLEGTHSQSYRYFMNTSLFNGLNIPLDQTNVPSGIGDVNEICKAYEEKITSVGGIDLQLLGIGTNGHIGFNEPGTSFDTRTHVTALTQETIEGNARFFESEDSVPKKAVTMGIQTIMDAKKIALIAYGSKKAAAIRDMVNGPITEMMPASILQNHSDTTLFLDEEAAALLKAH</sequence>
<evidence type="ECO:0000256" key="4">
    <source>
        <dbReference type="HAMAP-Rule" id="MF_01241"/>
    </source>
</evidence>
<dbReference type="HOGENOM" id="CLU_049611_1_1_10"/>
<dbReference type="EMBL" id="CP002955">
    <property type="protein sequence ID" value="AEL25054.1"/>
    <property type="molecule type" value="Genomic_DNA"/>
</dbReference>
<dbReference type="InterPro" id="IPR006148">
    <property type="entry name" value="Glc/Gal-6P_isomerase"/>
</dbReference>
<dbReference type="PROSITE" id="PS01161">
    <property type="entry name" value="GLC_GALNAC_ISOMERASE"/>
    <property type="match status" value="1"/>
</dbReference>
<evidence type="ECO:0000313" key="6">
    <source>
        <dbReference type="EMBL" id="AEL25054.1"/>
    </source>
</evidence>
<dbReference type="Gene3D" id="3.40.50.1360">
    <property type="match status" value="1"/>
</dbReference>
<dbReference type="RefSeq" id="WP_014019351.1">
    <property type="nucleotide sequence ID" value="NC_015914.1"/>
</dbReference>
<dbReference type="GO" id="GO:0005975">
    <property type="term" value="P:carbohydrate metabolic process"/>
    <property type="evidence" value="ECO:0007669"/>
    <property type="project" value="InterPro"/>
</dbReference>
<dbReference type="GO" id="GO:0006046">
    <property type="term" value="P:N-acetylglucosamine catabolic process"/>
    <property type="evidence" value="ECO:0007669"/>
    <property type="project" value="UniProtKB-UniRule"/>
</dbReference>
<protein>
    <recommendedName>
        <fullName evidence="4">Glucosamine-6-phosphate deaminase</fullName>
        <ecNumber evidence="4">3.5.99.6</ecNumber>
    </recommendedName>
    <alternativeName>
        <fullName evidence="4">GlcN6P deaminase</fullName>
        <shortName evidence="4">GNPDA</shortName>
    </alternativeName>
    <alternativeName>
        <fullName evidence="4">Glucosamine-6-phosphate isomerase</fullName>
    </alternativeName>
</protein>
<dbReference type="GO" id="GO:0019262">
    <property type="term" value="P:N-acetylneuraminate catabolic process"/>
    <property type="evidence" value="ECO:0007669"/>
    <property type="project" value="UniProtKB-UniRule"/>
</dbReference>